<dbReference type="InterPro" id="IPR010562">
    <property type="entry name" value="Haemolymph_juvenile_hormone-bd"/>
</dbReference>
<dbReference type="Proteomes" id="UP000283509">
    <property type="component" value="Unassembled WGS sequence"/>
</dbReference>
<organism evidence="2 3">
    <name type="scientific">Penaeus vannamei</name>
    <name type="common">Whiteleg shrimp</name>
    <name type="synonym">Litopenaeus vannamei</name>
    <dbReference type="NCBI Taxonomy" id="6689"/>
    <lineage>
        <taxon>Eukaryota</taxon>
        <taxon>Metazoa</taxon>
        <taxon>Ecdysozoa</taxon>
        <taxon>Arthropoda</taxon>
        <taxon>Crustacea</taxon>
        <taxon>Multicrustacea</taxon>
        <taxon>Malacostraca</taxon>
        <taxon>Eumalacostraca</taxon>
        <taxon>Eucarida</taxon>
        <taxon>Decapoda</taxon>
        <taxon>Dendrobranchiata</taxon>
        <taxon>Penaeoidea</taxon>
        <taxon>Penaeidae</taxon>
        <taxon>Penaeus</taxon>
    </lineage>
</organism>
<dbReference type="Gene3D" id="3.15.10.50">
    <property type="match status" value="1"/>
</dbReference>
<keyword evidence="1" id="KW-0732">Signal</keyword>
<dbReference type="Pfam" id="PF16984">
    <property type="entry name" value="Grp7_allergen"/>
    <property type="match status" value="1"/>
</dbReference>
<dbReference type="AlphaFoldDB" id="A0A3R7MPE8"/>
<dbReference type="Gene3D" id="3.15.10.30">
    <property type="entry name" value="Haemolymph juvenile hormone binding protein"/>
    <property type="match status" value="1"/>
</dbReference>
<accession>A0A3R7MPE8</accession>
<dbReference type="InterPro" id="IPR020234">
    <property type="entry name" value="Mite_allergen_group-7"/>
</dbReference>
<feature type="chain" id="PRO_5018601813" evidence="1">
    <location>
        <begin position="19"/>
        <end position="371"/>
    </location>
</feature>
<protein>
    <submittedName>
        <fullName evidence="2">Uncharacterized protein</fullName>
    </submittedName>
</protein>
<reference evidence="2 3" key="2">
    <citation type="submission" date="2019-01" db="EMBL/GenBank/DDBJ databases">
        <title>The decoding of complex shrimp genome reveals the adaptation for benthos swimmer, frequently molting mechanism and breeding impact on genome.</title>
        <authorList>
            <person name="Sun Y."/>
            <person name="Gao Y."/>
            <person name="Yu Y."/>
        </authorList>
    </citation>
    <scope>NUCLEOTIDE SEQUENCE [LARGE SCALE GENOMIC DNA]</scope>
    <source>
        <tissue evidence="2">Muscle</tissue>
    </source>
</reference>
<sequence length="371" mass="40287">MTLARLLCFLAAVAGLQAGPSAVRNVIDDQIIAALENFRTHMVDGWPELGVPPLDPMVLPEVSLNVTSGTTHLHGSLTNLTINQLSTFTIDSVHSNLLFLTVDVSLGLPMLDFAGSYDVGGAIDVLPIYGSGPFWMDAFDLKMSIAIKLGETEVGLGVSKLELNFDANSTDIHFENIMGGGDMEDFVNGVLSSLGPDILQALEDVYVPWLEEALRKEINDILHGSSRNSKDETVNDFFDLLFANMRQSIIENGQDPLSLPSDSDNFTVLLFNTTMEGEVSVSGGHLTGLSTVHRAGNMTLLYVGEQDEVIWGGEVGLIDLEADYTFGLVLALFGKDLELSLKMSYLHLSFETDVFLHQSNVTFAHCNVELG</sequence>
<evidence type="ECO:0000313" key="3">
    <source>
        <dbReference type="Proteomes" id="UP000283509"/>
    </source>
</evidence>
<comment type="caution">
    <text evidence="2">The sequence shown here is derived from an EMBL/GenBank/DDBJ whole genome shotgun (WGS) entry which is preliminary data.</text>
</comment>
<evidence type="ECO:0000313" key="2">
    <source>
        <dbReference type="EMBL" id="ROT82430.1"/>
    </source>
</evidence>
<dbReference type="Pfam" id="PF06585">
    <property type="entry name" value="JHBP"/>
    <property type="match status" value="1"/>
</dbReference>
<feature type="signal peptide" evidence="1">
    <location>
        <begin position="1"/>
        <end position="18"/>
    </location>
</feature>
<dbReference type="SMART" id="SM00700">
    <property type="entry name" value="JHBP"/>
    <property type="match status" value="1"/>
</dbReference>
<dbReference type="EMBL" id="QCYY01000822">
    <property type="protein sequence ID" value="ROT82430.1"/>
    <property type="molecule type" value="Genomic_DNA"/>
</dbReference>
<dbReference type="PANTHER" id="PTHR11008:SF9">
    <property type="entry name" value="PROTEIN TAKEOUT-LIKE PROTEIN"/>
    <property type="match status" value="1"/>
</dbReference>
<proteinExistence type="predicted"/>
<dbReference type="InterPro" id="IPR038606">
    <property type="entry name" value="To_sf"/>
</dbReference>
<gene>
    <name evidence="2" type="ORF">C7M84_024389</name>
</gene>
<dbReference type="PANTHER" id="PTHR11008">
    <property type="entry name" value="PROTEIN TAKEOUT-LIKE PROTEIN"/>
    <property type="match status" value="1"/>
</dbReference>
<name>A0A3R7MPE8_PENVA</name>
<dbReference type="OrthoDB" id="6380971at2759"/>
<keyword evidence="3" id="KW-1185">Reference proteome</keyword>
<evidence type="ECO:0000256" key="1">
    <source>
        <dbReference type="SAM" id="SignalP"/>
    </source>
</evidence>
<reference evidence="2 3" key="1">
    <citation type="submission" date="2018-04" db="EMBL/GenBank/DDBJ databases">
        <authorList>
            <person name="Zhang X."/>
            <person name="Yuan J."/>
            <person name="Li F."/>
            <person name="Xiang J."/>
        </authorList>
    </citation>
    <scope>NUCLEOTIDE SEQUENCE [LARGE SCALE GENOMIC DNA]</scope>
    <source>
        <tissue evidence="2">Muscle</tissue>
    </source>
</reference>
<dbReference type="InterPro" id="IPR038602">
    <property type="entry name" value="Mite_allergen_7_sf"/>
</dbReference>